<proteinExistence type="predicted"/>
<evidence type="ECO:0000313" key="2">
    <source>
        <dbReference type="EMBL" id="KAJ1110943.1"/>
    </source>
</evidence>
<keyword evidence="3" id="KW-1185">Reference proteome</keyword>
<protein>
    <submittedName>
        <fullName evidence="2">Uncharacterized protein</fullName>
    </submittedName>
</protein>
<dbReference type="Proteomes" id="UP001066276">
    <property type="component" value="Chromosome 9"/>
</dbReference>
<name>A0AAV7N997_PLEWA</name>
<dbReference type="EMBL" id="JANPWB010000013">
    <property type="protein sequence ID" value="KAJ1110943.1"/>
    <property type="molecule type" value="Genomic_DNA"/>
</dbReference>
<organism evidence="2 3">
    <name type="scientific">Pleurodeles waltl</name>
    <name type="common">Iberian ribbed newt</name>
    <dbReference type="NCBI Taxonomy" id="8319"/>
    <lineage>
        <taxon>Eukaryota</taxon>
        <taxon>Metazoa</taxon>
        <taxon>Chordata</taxon>
        <taxon>Craniata</taxon>
        <taxon>Vertebrata</taxon>
        <taxon>Euteleostomi</taxon>
        <taxon>Amphibia</taxon>
        <taxon>Batrachia</taxon>
        <taxon>Caudata</taxon>
        <taxon>Salamandroidea</taxon>
        <taxon>Salamandridae</taxon>
        <taxon>Pleurodelinae</taxon>
        <taxon>Pleurodeles</taxon>
    </lineage>
</organism>
<comment type="caution">
    <text evidence="2">The sequence shown here is derived from an EMBL/GenBank/DDBJ whole genome shotgun (WGS) entry which is preliminary data.</text>
</comment>
<dbReference type="AlphaFoldDB" id="A0AAV7N997"/>
<sequence length="136" mass="14567">MGRNEGGSERGLDLGDIGKALEEALSTREKELLILERSLTVGNAEVAQKNAQRQKMVEIRNANGTLTHTQQAINNTLATHLRGVYAEEQGAVDNQGNTHILEGNYFPVSDPRELQDPSGPGKQNGAPGGDTDSETS</sequence>
<evidence type="ECO:0000313" key="3">
    <source>
        <dbReference type="Proteomes" id="UP001066276"/>
    </source>
</evidence>
<evidence type="ECO:0000256" key="1">
    <source>
        <dbReference type="SAM" id="MobiDB-lite"/>
    </source>
</evidence>
<feature type="region of interest" description="Disordered" evidence="1">
    <location>
        <begin position="104"/>
        <end position="136"/>
    </location>
</feature>
<accession>A0AAV7N997</accession>
<reference evidence="2" key="1">
    <citation type="journal article" date="2022" name="bioRxiv">
        <title>Sequencing and chromosome-scale assembly of the giantPleurodeles waltlgenome.</title>
        <authorList>
            <person name="Brown T."/>
            <person name="Elewa A."/>
            <person name="Iarovenko S."/>
            <person name="Subramanian E."/>
            <person name="Araus A.J."/>
            <person name="Petzold A."/>
            <person name="Susuki M."/>
            <person name="Suzuki K.-i.T."/>
            <person name="Hayashi T."/>
            <person name="Toyoda A."/>
            <person name="Oliveira C."/>
            <person name="Osipova E."/>
            <person name="Leigh N.D."/>
            <person name="Simon A."/>
            <person name="Yun M.H."/>
        </authorList>
    </citation>
    <scope>NUCLEOTIDE SEQUENCE</scope>
    <source>
        <strain evidence="2">20211129_DDA</strain>
        <tissue evidence="2">Liver</tissue>
    </source>
</reference>
<gene>
    <name evidence="2" type="ORF">NDU88_008289</name>
</gene>